<protein>
    <recommendedName>
        <fullName evidence="4">Lipoprotein</fullName>
    </recommendedName>
</protein>
<reference evidence="2 3" key="1">
    <citation type="submission" date="2021-05" db="EMBL/GenBank/DDBJ databases">
        <title>Comparative genomic studies on the polysaccharide-degrading batcterial strains of the Flammeovirga genus.</title>
        <authorList>
            <person name="Zewei F."/>
            <person name="Zheng Z."/>
            <person name="Yu L."/>
            <person name="Ruyue G."/>
            <person name="Yanhong M."/>
            <person name="Yuanyuan C."/>
            <person name="Jingyan G."/>
            <person name="Wenjun H."/>
        </authorList>
    </citation>
    <scope>NUCLEOTIDE SEQUENCE [LARGE SCALE GENOMIC DNA]</scope>
    <source>
        <strain evidence="2 3">NBRC:100898</strain>
    </source>
</reference>
<keyword evidence="3" id="KW-1185">Reference proteome</keyword>
<dbReference type="EMBL" id="CP076132">
    <property type="protein sequence ID" value="QWG03444.1"/>
    <property type="molecule type" value="Genomic_DNA"/>
</dbReference>
<proteinExistence type="predicted"/>
<evidence type="ECO:0000256" key="1">
    <source>
        <dbReference type="SAM" id="MobiDB-lite"/>
    </source>
</evidence>
<dbReference type="AlphaFoldDB" id="A0AAX1N797"/>
<name>A0AAX1N797_9BACT</name>
<dbReference type="KEGG" id="fya:KMW28_07620"/>
<evidence type="ECO:0000313" key="2">
    <source>
        <dbReference type="EMBL" id="QWG03444.1"/>
    </source>
</evidence>
<dbReference type="Proteomes" id="UP000678679">
    <property type="component" value="Chromosome 1"/>
</dbReference>
<accession>A0AAX1N797</accession>
<dbReference type="RefSeq" id="WP_169663929.1">
    <property type="nucleotide sequence ID" value="NZ_CP076132.1"/>
</dbReference>
<gene>
    <name evidence="2" type="ORF">KMW28_07620</name>
</gene>
<feature type="compositionally biased region" description="Acidic residues" evidence="1">
    <location>
        <begin position="200"/>
        <end position="212"/>
    </location>
</feature>
<organism evidence="2 3">
    <name type="scientific">Flammeovirga yaeyamensis</name>
    <dbReference type="NCBI Taxonomy" id="367791"/>
    <lineage>
        <taxon>Bacteria</taxon>
        <taxon>Pseudomonadati</taxon>
        <taxon>Bacteroidota</taxon>
        <taxon>Cytophagia</taxon>
        <taxon>Cytophagales</taxon>
        <taxon>Flammeovirgaceae</taxon>
        <taxon>Flammeovirga</taxon>
    </lineage>
</organism>
<sequence>MKINQLWRYLLLIGLTFSFLSCDEETGEDDINPEDVSYLYFTTDGDLTEIKIQNDSLPGGEAIVPLPMPLNIQVKFDIDGKMMYISTKSMLYSDDMPVHPEEHDSTSQRLGMSDEGTWYFEESSVALTSVEQNADFSWSFYADESAALTYKSYLAETCEMDEEGEDTIGEAVDASSFFKWDEEEQNYYISLRELFEIMEGEDDSPEPGDDIDNLPADGTRAFMDSTDVGEPDNLPELFDIKLWAKDGDLKGCEENK</sequence>
<evidence type="ECO:0008006" key="4">
    <source>
        <dbReference type="Google" id="ProtNLM"/>
    </source>
</evidence>
<dbReference type="PROSITE" id="PS51257">
    <property type="entry name" value="PROKAR_LIPOPROTEIN"/>
    <property type="match status" value="1"/>
</dbReference>
<feature type="region of interest" description="Disordered" evidence="1">
    <location>
        <begin position="200"/>
        <end position="230"/>
    </location>
</feature>
<evidence type="ECO:0000313" key="3">
    <source>
        <dbReference type="Proteomes" id="UP000678679"/>
    </source>
</evidence>